<dbReference type="PANTHER" id="PTHR43065:SF42">
    <property type="entry name" value="TWO-COMPONENT SENSOR PPRA"/>
    <property type="match status" value="1"/>
</dbReference>
<dbReference type="PROSITE" id="PS50112">
    <property type="entry name" value="PAS"/>
    <property type="match status" value="1"/>
</dbReference>
<evidence type="ECO:0000259" key="5">
    <source>
        <dbReference type="PROSITE" id="PS50109"/>
    </source>
</evidence>
<dbReference type="InterPro" id="IPR036097">
    <property type="entry name" value="HisK_dim/P_sf"/>
</dbReference>
<proteinExistence type="predicted"/>
<comment type="catalytic activity">
    <reaction evidence="1">
        <text>ATP + protein L-histidine = ADP + protein N-phospho-L-histidine.</text>
        <dbReference type="EC" id="2.7.13.3"/>
    </reaction>
</comment>
<feature type="domain" description="Histidine kinase" evidence="5">
    <location>
        <begin position="156"/>
        <end position="379"/>
    </location>
</feature>
<dbReference type="SMART" id="SM00387">
    <property type="entry name" value="HATPase_c"/>
    <property type="match status" value="1"/>
</dbReference>
<comment type="caution">
    <text evidence="9">The sequence shown here is derived from an EMBL/GenBank/DDBJ whole genome shotgun (WGS) entry which is preliminary data.</text>
</comment>
<dbReference type="InterPro" id="IPR005467">
    <property type="entry name" value="His_kinase_dom"/>
</dbReference>
<evidence type="ECO:0000256" key="2">
    <source>
        <dbReference type="ARBA" id="ARBA00012438"/>
    </source>
</evidence>
<dbReference type="SMART" id="SM00091">
    <property type="entry name" value="PAS"/>
    <property type="match status" value="1"/>
</dbReference>
<dbReference type="STRING" id="1802399.A3E39_01660"/>
<dbReference type="InterPro" id="IPR036890">
    <property type="entry name" value="HATPase_C_sf"/>
</dbReference>
<evidence type="ECO:0000313" key="9">
    <source>
        <dbReference type="EMBL" id="OGL78623.1"/>
    </source>
</evidence>
<dbReference type="Proteomes" id="UP000176603">
    <property type="component" value="Unassembled WGS sequence"/>
</dbReference>
<accession>A0A1F7UK05</accession>
<dbReference type="PROSITE" id="PS50109">
    <property type="entry name" value="HIS_KIN"/>
    <property type="match status" value="1"/>
</dbReference>
<dbReference type="SUPFAM" id="SSF55874">
    <property type="entry name" value="ATPase domain of HSP90 chaperone/DNA topoisomerase II/histidine kinase"/>
    <property type="match status" value="1"/>
</dbReference>
<dbReference type="InterPro" id="IPR011006">
    <property type="entry name" value="CheY-like_superfamily"/>
</dbReference>
<dbReference type="PROSITE" id="PS50110">
    <property type="entry name" value="RESPONSE_REGULATORY"/>
    <property type="match status" value="1"/>
</dbReference>
<feature type="domain" description="PAS" evidence="7">
    <location>
        <begin position="18"/>
        <end position="66"/>
    </location>
</feature>
<evidence type="ECO:0000256" key="3">
    <source>
        <dbReference type="ARBA" id="ARBA00022553"/>
    </source>
</evidence>
<organism evidence="9 10">
    <name type="scientific">Candidatus Uhrbacteria bacterium RIFCSPHIGHO2_12_FULL_60_25</name>
    <dbReference type="NCBI Taxonomy" id="1802399"/>
    <lineage>
        <taxon>Bacteria</taxon>
        <taxon>Candidatus Uhriibacteriota</taxon>
    </lineage>
</organism>
<feature type="domain" description="PAC" evidence="8">
    <location>
        <begin position="89"/>
        <end position="143"/>
    </location>
</feature>
<dbReference type="SMART" id="SM00448">
    <property type="entry name" value="REC"/>
    <property type="match status" value="1"/>
</dbReference>
<dbReference type="SUPFAM" id="SSF52172">
    <property type="entry name" value="CheY-like"/>
    <property type="match status" value="1"/>
</dbReference>
<evidence type="ECO:0000259" key="6">
    <source>
        <dbReference type="PROSITE" id="PS50110"/>
    </source>
</evidence>
<reference evidence="9 10" key="1">
    <citation type="journal article" date="2016" name="Nat. Commun.">
        <title>Thousands of microbial genomes shed light on interconnected biogeochemical processes in an aquifer system.</title>
        <authorList>
            <person name="Anantharaman K."/>
            <person name="Brown C.T."/>
            <person name="Hug L.A."/>
            <person name="Sharon I."/>
            <person name="Castelle C.J."/>
            <person name="Probst A.J."/>
            <person name="Thomas B.C."/>
            <person name="Singh A."/>
            <person name="Wilkins M.J."/>
            <person name="Karaoz U."/>
            <person name="Brodie E.L."/>
            <person name="Williams K.H."/>
            <person name="Hubbard S.S."/>
            <person name="Banfield J.F."/>
        </authorList>
    </citation>
    <scope>NUCLEOTIDE SEQUENCE [LARGE SCALE GENOMIC DNA]</scope>
</reference>
<dbReference type="GO" id="GO:0000155">
    <property type="term" value="F:phosphorelay sensor kinase activity"/>
    <property type="evidence" value="ECO:0007669"/>
    <property type="project" value="InterPro"/>
</dbReference>
<dbReference type="PROSITE" id="PS50113">
    <property type="entry name" value="PAC"/>
    <property type="match status" value="1"/>
</dbReference>
<dbReference type="SUPFAM" id="SSF55785">
    <property type="entry name" value="PYP-like sensor domain (PAS domain)"/>
    <property type="match status" value="1"/>
</dbReference>
<evidence type="ECO:0000256" key="1">
    <source>
        <dbReference type="ARBA" id="ARBA00000085"/>
    </source>
</evidence>
<dbReference type="EMBL" id="MGEH01000027">
    <property type="protein sequence ID" value="OGL78623.1"/>
    <property type="molecule type" value="Genomic_DNA"/>
</dbReference>
<dbReference type="SUPFAM" id="SSF47384">
    <property type="entry name" value="Homodimeric domain of signal transducing histidine kinase"/>
    <property type="match status" value="1"/>
</dbReference>
<sequence length="534" mass="58749">MDDDIRSEQTRATTLTLDDAMFTAVMEQAVETILVTDTEQVVRYVNLAFTHATGYRGDEVIGQPLVSFLGEARYSSLGLADKATPTVGEVWRGRIVSARKSGTTFEEDVTITPIRDVSGQTIAYVRVGRDVTREMSLQSKLFHLQKMEALGRLAGGVAHELNNRLTVVNTTISLLMARFSEDAEAVSDCRDIVDAVHRSKELTQQLLTFSRHEATRTRAVNLKELIGDAEKMYRRTIGEHILIILAIDPDIPCVIIDPGQFEQVLLNLVINARDAMSSGGMLEICAKEAMLTAEELMWDPSARPGRYVVISVKDTGCGMTPDVKERAFEPFFTTKESGRGTGLGLATVYGIVEQAGGYVFIDSEPGKGTTVRAYLQATDDLPSQIPTSLVPESARGNNEIILVVEDDPVVRRSTARMLKQSGYRVLQAGDGKEGLWILNDSGKDVRVVLSDVIMPTMSGGEFAKRVRQLHPHVRIVFMSGFTGDNMVEQGVLEKDQTYYFVQKPFNGEDLLRVIQRAVRRAAGQGSDPVPSGTL</sequence>
<dbReference type="InterPro" id="IPR001789">
    <property type="entry name" value="Sig_transdc_resp-reg_receiver"/>
</dbReference>
<dbReference type="Pfam" id="PF02518">
    <property type="entry name" value="HATPase_c"/>
    <property type="match status" value="1"/>
</dbReference>
<dbReference type="Gene3D" id="3.40.50.2300">
    <property type="match status" value="1"/>
</dbReference>
<dbReference type="SMART" id="SM00388">
    <property type="entry name" value="HisKA"/>
    <property type="match status" value="1"/>
</dbReference>
<dbReference type="NCBIfam" id="TIGR00229">
    <property type="entry name" value="sensory_box"/>
    <property type="match status" value="1"/>
</dbReference>
<evidence type="ECO:0000256" key="4">
    <source>
        <dbReference type="PROSITE-ProRule" id="PRU00169"/>
    </source>
</evidence>
<dbReference type="CDD" id="cd00082">
    <property type="entry name" value="HisKA"/>
    <property type="match status" value="1"/>
</dbReference>
<dbReference type="EC" id="2.7.13.3" evidence="2"/>
<dbReference type="CDD" id="cd00130">
    <property type="entry name" value="PAS"/>
    <property type="match status" value="1"/>
</dbReference>
<dbReference type="Gene3D" id="3.30.450.20">
    <property type="entry name" value="PAS domain"/>
    <property type="match status" value="1"/>
</dbReference>
<feature type="modified residue" description="4-aspartylphosphate" evidence="4">
    <location>
        <position position="451"/>
    </location>
</feature>
<dbReference type="Pfam" id="PF00072">
    <property type="entry name" value="Response_reg"/>
    <property type="match status" value="1"/>
</dbReference>
<dbReference type="InterPro" id="IPR000700">
    <property type="entry name" value="PAS-assoc_C"/>
</dbReference>
<dbReference type="Pfam" id="PF13426">
    <property type="entry name" value="PAS_9"/>
    <property type="match status" value="1"/>
</dbReference>
<keyword evidence="3 4" id="KW-0597">Phosphoprotein</keyword>
<protein>
    <recommendedName>
        <fullName evidence="2">histidine kinase</fullName>
        <ecNumber evidence="2">2.7.13.3</ecNumber>
    </recommendedName>
</protein>
<name>A0A1F7UK05_9BACT</name>
<dbReference type="Gene3D" id="1.10.287.130">
    <property type="match status" value="1"/>
</dbReference>
<dbReference type="InterPro" id="IPR003594">
    <property type="entry name" value="HATPase_dom"/>
</dbReference>
<feature type="domain" description="Response regulatory" evidence="6">
    <location>
        <begin position="400"/>
        <end position="518"/>
    </location>
</feature>
<gene>
    <name evidence="9" type="ORF">A3E39_01660</name>
</gene>
<evidence type="ECO:0000313" key="10">
    <source>
        <dbReference type="Proteomes" id="UP000176603"/>
    </source>
</evidence>
<dbReference type="InterPro" id="IPR003661">
    <property type="entry name" value="HisK_dim/P_dom"/>
</dbReference>
<evidence type="ECO:0000259" key="7">
    <source>
        <dbReference type="PROSITE" id="PS50112"/>
    </source>
</evidence>
<dbReference type="PRINTS" id="PR00344">
    <property type="entry name" value="BCTRLSENSOR"/>
</dbReference>
<dbReference type="InterPro" id="IPR004358">
    <property type="entry name" value="Sig_transdc_His_kin-like_C"/>
</dbReference>
<dbReference type="AlphaFoldDB" id="A0A1F7UK05"/>
<dbReference type="Gene3D" id="3.30.565.10">
    <property type="entry name" value="Histidine kinase-like ATPase, C-terminal domain"/>
    <property type="match status" value="1"/>
</dbReference>
<dbReference type="PANTHER" id="PTHR43065">
    <property type="entry name" value="SENSOR HISTIDINE KINASE"/>
    <property type="match status" value="1"/>
</dbReference>
<dbReference type="InterPro" id="IPR000014">
    <property type="entry name" value="PAS"/>
</dbReference>
<dbReference type="InterPro" id="IPR035965">
    <property type="entry name" value="PAS-like_dom_sf"/>
</dbReference>
<evidence type="ECO:0000259" key="8">
    <source>
        <dbReference type="PROSITE" id="PS50113"/>
    </source>
</evidence>